<feature type="compositionally biased region" description="Low complexity" evidence="7">
    <location>
        <begin position="1195"/>
        <end position="1213"/>
    </location>
</feature>
<feature type="region of interest" description="Disordered" evidence="7">
    <location>
        <begin position="421"/>
        <end position="490"/>
    </location>
</feature>
<feature type="compositionally biased region" description="Polar residues" evidence="7">
    <location>
        <begin position="285"/>
        <end position="310"/>
    </location>
</feature>
<dbReference type="OrthoDB" id="2129470at2759"/>
<protein>
    <recommendedName>
        <fullName evidence="8">TOG domain-containing protein</fullName>
    </recommendedName>
</protein>
<keyword evidence="3" id="KW-0132">Cell division</keyword>
<feature type="compositionally biased region" description="Polar residues" evidence="7">
    <location>
        <begin position="319"/>
        <end position="328"/>
    </location>
</feature>
<dbReference type="SMART" id="SM01349">
    <property type="entry name" value="TOG"/>
    <property type="match status" value="1"/>
</dbReference>
<keyword evidence="6" id="KW-0175">Coiled coil</keyword>
<feature type="compositionally biased region" description="Polar residues" evidence="7">
    <location>
        <begin position="1214"/>
        <end position="1229"/>
    </location>
</feature>
<feature type="region of interest" description="Disordered" evidence="7">
    <location>
        <begin position="938"/>
        <end position="974"/>
    </location>
</feature>
<keyword evidence="10" id="KW-1185">Reference proteome</keyword>
<feature type="region of interest" description="Disordered" evidence="7">
    <location>
        <begin position="281"/>
        <end position="348"/>
    </location>
</feature>
<organism evidence="9 10">
    <name type="scientific">Chytriomyces confervae</name>
    <dbReference type="NCBI Taxonomy" id="246404"/>
    <lineage>
        <taxon>Eukaryota</taxon>
        <taxon>Fungi</taxon>
        <taxon>Fungi incertae sedis</taxon>
        <taxon>Chytridiomycota</taxon>
        <taxon>Chytridiomycota incertae sedis</taxon>
        <taxon>Chytridiomycetes</taxon>
        <taxon>Chytridiales</taxon>
        <taxon>Chytriomycetaceae</taxon>
        <taxon>Chytriomyces</taxon>
    </lineage>
</organism>
<evidence type="ECO:0000256" key="5">
    <source>
        <dbReference type="ARBA" id="ARBA00022776"/>
    </source>
</evidence>
<dbReference type="InterPro" id="IPR016024">
    <property type="entry name" value="ARM-type_fold"/>
</dbReference>
<feature type="compositionally biased region" description="Polar residues" evidence="7">
    <location>
        <begin position="336"/>
        <end position="348"/>
    </location>
</feature>
<evidence type="ECO:0000259" key="8">
    <source>
        <dbReference type="SMART" id="SM01349"/>
    </source>
</evidence>
<evidence type="ECO:0000256" key="2">
    <source>
        <dbReference type="ARBA" id="ARBA00009549"/>
    </source>
</evidence>
<name>A0A507FPN8_9FUNG</name>
<dbReference type="GO" id="GO:0005874">
    <property type="term" value="C:microtubule"/>
    <property type="evidence" value="ECO:0007669"/>
    <property type="project" value="UniProtKB-KW"/>
</dbReference>
<proteinExistence type="inferred from homology"/>
<feature type="region of interest" description="Disordered" evidence="7">
    <location>
        <begin position="744"/>
        <end position="769"/>
    </location>
</feature>
<evidence type="ECO:0000256" key="4">
    <source>
        <dbReference type="ARBA" id="ARBA00022701"/>
    </source>
</evidence>
<feature type="compositionally biased region" description="Low complexity" evidence="7">
    <location>
        <begin position="1137"/>
        <end position="1146"/>
    </location>
</feature>
<feature type="compositionally biased region" description="Polar residues" evidence="7">
    <location>
        <begin position="1262"/>
        <end position="1324"/>
    </location>
</feature>
<feature type="compositionally biased region" description="Polar residues" evidence="7">
    <location>
        <begin position="1173"/>
        <end position="1194"/>
    </location>
</feature>
<feature type="region of interest" description="Disordered" evidence="7">
    <location>
        <begin position="661"/>
        <end position="688"/>
    </location>
</feature>
<feature type="compositionally biased region" description="Low complexity" evidence="7">
    <location>
        <begin position="907"/>
        <end position="919"/>
    </location>
</feature>
<feature type="compositionally biased region" description="Polar residues" evidence="7">
    <location>
        <begin position="953"/>
        <end position="973"/>
    </location>
</feature>
<feature type="compositionally biased region" description="Polar residues" evidence="7">
    <location>
        <begin position="1028"/>
        <end position="1061"/>
    </location>
</feature>
<evidence type="ECO:0000256" key="6">
    <source>
        <dbReference type="SAM" id="Coils"/>
    </source>
</evidence>
<feature type="compositionally biased region" description="Polar residues" evidence="7">
    <location>
        <begin position="1337"/>
        <end position="1355"/>
    </location>
</feature>
<reference evidence="9 10" key="1">
    <citation type="journal article" date="2019" name="Sci. Rep.">
        <title>Comparative genomics of chytrid fungi reveal insights into the obligate biotrophic and pathogenic lifestyle of Synchytrium endobioticum.</title>
        <authorList>
            <person name="van de Vossenberg B.T.L.H."/>
            <person name="Warris S."/>
            <person name="Nguyen H.D.T."/>
            <person name="van Gent-Pelzer M.P.E."/>
            <person name="Joly D.L."/>
            <person name="van de Geest H.C."/>
            <person name="Bonants P.J.M."/>
            <person name="Smith D.S."/>
            <person name="Levesque C.A."/>
            <person name="van der Lee T.A.J."/>
        </authorList>
    </citation>
    <scope>NUCLEOTIDE SEQUENCE [LARGE SCALE GENOMIC DNA]</scope>
    <source>
        <strain evidence="9 10">CBS 675.73</strain>
    </source>
</reference>
<feature type="compositionally biased region" description="Basic and acidic residues" evidence="7">
    <location>
        <begin position="888"/>
        <end position="906"/>
    </location>
</feature>
<dbReference type="Proteomes" id="UP000320333">
    <property type="component" value="Unassembled WGS sequence"/>
</dbReference>
<dbReference type="EMBL" id="QEAP01000016">
    <property type="protein sequence ID" value="TPX77660.1"/>
    <property type="molecule type" value="Genomic_DNA"/>
</dbReference>
<feature type="domain" description="TOG" evidence="8">
    <location>
        <begin position="1"/>
        <end position="241"/>
    </location>
</feature>
<dbReference type="GO" id="GO:0005819">
    <property type="term" value="C:spindle"/>
    <property type="evidence" value="ECO:0007669"/>
    <property type="project" value="UniProtKB-SubCell"/>
</dbReference>
<feature type="compositionally biased region" description="Low complexity" evidence="7">
    <location>
        <begin position="1325"/>
        <end position="1336"/>
    </location>
</feature>
<comment type="subcellular location">
    <subcellularLocation>
        <location evidence="1">Cytoplasm</location>
        <location evidence="1">Cytoskeleton</location>
        <location evidence="1">Spindle</location>
    </subcellularLocation>
</comment>
<feature type="compositionally biased region" description="Low complexity" evidence="7">
    <location>
        <begin position="1408"/>
        <end position="1419"/>
    </location>
</feature>
<sequence>MEVSVSNVLSAFSKEEDESSWGAMDKSLAAVAAVLDQPSFTMFAYVEQLKRIKHCLAQSLHSPRSALQKTTISLLCTAARTLGTAFAPLAVDVLPVVLSLCAKASIVMVRLAATALGDIVASCSTGVSSFAVVCLVELRKGAKTSKPLRIVAVDCVRSVVCTFATRGISETSKMVETVHEVLRLAISDSANEVRDAGRRLFSDYSEIVGPERLEKFISTLPPQLQKSLHIKPATKSFTSTVEINRAKLEFRRKQELEFQRAQELLQLKKLQQQQQQYHQQSQYQDWNSESQSIRSISPTASLSRVVSPGTTHPHVPLPTASSIPTPSGSFPIHPQLITTSRTPSGRSNRTSWILPSSHTMDDEDLLQDDTSSLLDGEAPPLFSLDDFEDSSDLYAATATESLFGAISYNIPLSSGRTASIHTSMSRELGGSGRGNGSILTDDTVESESGSNGETASHAVHGTETGSGVPMERSRSIRRNNGEDNSGGNVQSNLVENQKLEAAQDEEIANLVAEIRLLEQQEGLGREWPKEQRHRERRRSSRLSSTGSLPRGIEMPPVGGVTLDMEFAAAATVPRTANELYENDEDEVSVELDPEYLRMTAGYEDVETLDGFVEGSASLEETDSRLHDVVSVTASSEILDTATATPTILAEQTDAVGMKPAEEAGCEGENNSAVNPSETETPSQITSKNSTEIGNVEVQVIEAKLPEAIMDSEDSVRRDSDSRSARESIQTLSDNAHELVISQTDTQTTSLDTGNDHQNDDGFDETKEETDRMNLEPVVILCSAATSEDGGEAEVYETLAIQVVEVDGDEQVPAELETNLANTDAEAVRADSNAANQVTLEDTMQTDDQQEIPDVQTEPIDITHTVVPIEVDTPHPAPDAGSDALTDDANSKEAVSEIKTDQGEVERAAAAPAHSAPFGAEGRLDSGAILDEGLDLRKTPASTKESDSLEADAANNQMKSVESSNLQESASSAAETGISLTEAPKMAPVLPPPVLVPSVSSEDGNTVTLLKGIISPVSAISDDSTSTTLQSSAPELSQSHAVNLPSQESRNTKSPQPTSAMRTSFLPMMTRQKSNSRPVRPDVQQLQSVPEPPRLAKTASVGRQSTLPKPASISSPTPISSLRRSSVSTNPSQSRKLPAASSPSKKSGTALSPPTMFRTPSVTPSPSPPGMRRQGTNGKSSMGPLSSTVTPRAQVSKTASSIAISSGKSGSRSSNDTQNTTVKQTPSSTSAGGGLRRAISTSVIPTVATSSTKLAQGTALRTALTSPSKSKSLGVPNSMTSPQRSVRPSTTVAALSPTPNRLNSKPQLVISSSVRNLNRVKSPTNSAESSSSRGSSSGITGNQTVVSPTSPVLSPNESERTDVSSRNSIGAVPDRRSVVISPSGKRSVVSPTGRPSPPVYRHLRPAPPSASSSEPVIPESTIQASQPSDDGVAVPSIPLIRSKSVSWHAEISTVMGYSDADEGAFSVANQLGDAIIQGVEGIWSFCESYSNGVGSEAWGMDAVLSRLEDIVNAVVKDLNQSLGKKRDAVHIKHGLGILKSSLDVAGMERVGINGSDGEVKATIPENCLESLVRCALALSAAAEGTDDNLEIEYEVSNVIEAFESRLPFPTIISVVANILKMISSAVATQPTSEVSEQRCCFEILARVLDTTVVTGRSSRPSSFVKTTPANESVDELDLAGSIKLESVNQVASTLVDWDSLTVLVAEGLESKHPLTRKSAFDCAVALCRRRGSTVELYQHVLEKSGRSRQIVLKGMLERRLRV</sequence>
<evidence type="ECO:0000313" key="10">
    <source>
        <dbReference type="Proteomes" id="UP000320333"/>
    </source>
</evidence>
<comment type="similarity">
    <text evidence="2">Belongs to the CLASP family.</text>
</comment>
<feature type="compositionally biased region" description="Low complexity" evidence="7">
    <location>
        <begin position="541"/>
        <end position="550"/>
    </location>
</feature>
<keyword evidence="5" id="KW-0131">Cell cycle</keyword>
<keyword evidence="4" id="KW-0493">Microtubule</keyword>
<comment type="caution">
    <text evidence="9">The sequence shown here is derived from an EMBL/GenBank/DDBJ whole genome shotgun (WGS) entry which is preliminary data.</text>
</comment>
<feature type="region of interest" description="Disordered" evidence="7">
    <location>
        <begin position="1249"/>
        <end position="1429"/>
    </location>
</feature>
<feature type="region of interest" description="Disordered" evidence="7">
    <location>
        <begin position="1019"/>
        <end position="1235"/>
    </location>
</feature>
<gene>
    <name evidence="9" type="ORF">CcCBS67573_g01059</name>
</gene>
<dbReference type="GO" id="GO:0051301">
    <property type="term" value="P:cell division"/>
    <property type="evidence" value="ECO:0007669"/>
    <property type="project" value="UniProtKB-KW"/>
</dbReference>
<keyword evidence="5" id="KW-0498">Mitosis</keyword>
<evidence type="ECO:0000313" key="9">
    <source>
        <dbReference type="EMBL" id="TPX77660.1"/>
    </source>
</evidence>
<feature type="coiled-coil region" evidence="6">
    <location>
        <begin position="253"/>
        <end position="280"/>
    </location>
</feature>
<dbReference type="Gene3D" id="1.25.10.10">
    <property type="entry name" value="Leucine-rich Repeat Variant"/>
    <property type="match status" value="1"/>
</dbReference>
<dbReference type="Pfam" id="PF12348">
    <property type="entry name" value="CLASP_N"/>
    <property type="match status" value="1"/>
</dbReference>
<dbReference type="InterPro" id="IPR024395">
    <property type="entry name" value="CLASP_N_dom"/>
</dbReference>
<feature type="region of interest" description="Disordered" evidence="7">
    <location>
        <begin position="526"/>
        <end position="555"/>
    </location>
</feature>
<accession>A0A507FPN8</accession>
<dbReference type="InterPro" id="IPR034085">
    <property type="entry name" value="TOG"/>
</dbReference>
<feature type="compositionally biased region" description="Low complexity" evidence="7">
    <location>
        <begin position="1111"/>
        <end position="1125"/>
    </location>
</feature>
<evidence type="ECO:0000256" key="1">
    <source>
        <dbReference type="ARBA" id="ARBA00004186"/>
    </source>
</evidence>
<dbReference type="InterPro" id="IPR011989">
    <property type="entry name" value="ARM-like"/>
</dbReference>
<dbReference type="STRING" id="246404.A0A507FPN8"/>
<evidence type="ECO:0000256" key="3">
    <source>
        <dbReference type="ARBA" id="ARBA00022618"/>
    </source>
</evidence>
<feature type="compositionally biased region" description="Polar residues" evidence="7">
    <location>
        <begin position="668"/>
        <end position="688"/>
    </location>
</feature>
<feature type="region of interest" description="Disordered" evidence="7">
    <location>
        <begin position="869"/>
        <end position="923"/>
    </location>
</feature>
<evidence type="ECO:0000256" key="7">
    <source>
        <dbReference type="SAM" id="MobiDB-lite"/>
    </source>
</evidence>
<dbReference type="SUPFAM" id="SSF48371">
    <property type="entry name" value="ARM repeat"/>
    <property type="match status" value="1"/>
</dbReference>